<keyword evidence="10" id="KW-1185">Reference proteome</keyword>
<dbReference type="InterPro" id="IPR001709">
    <property type="entry name" value="Flavoprot_Pyr_Nucl_cyt_Rdtase"/>
</dbReference>
<evidence type="ECO:0000313" key="10">
    <source>
        <dbReference type="Proteomes" id="UP001176961"/>
    </source>
</evidence>
<proteinExistence type="predicted"/>
<name>A0AA36MCT2_CYLNA</name>
<keyword evidence="2" id="KW-0285">Flavoprotein</keyword>
<keyword evidence="5" id="KW-1133">Transmembrane helix</keyword>
<keyword evidence="3" id="KW-0274">FAD</keyword>
<dbReference type="PANTHER" id="PTHR31967:SF10">
    <property type="entry name" value="NUCLEOTIDE-DIPHOSPHO-SUGAR TRANSFERASE DOMAIN-CONTAINING PROTEIN"/>
    <property type="match status" value="1"/>
</dbReference>
<feature type="region of interest" description="Disordered" evidence="4">
    <location>
        <begin position="1"/>
        <end position="23"/>
    </location>
</feature>
<feature type="domain" description="Flavoprotein pyridine nucleotide cytochrome reductase-like FAD-binding" evidence="7">
    <location>
        <begin position="380"/>
        <end position="428"/>
    </location>
</feature>
<dbReference type="InterPro" id="IPR005069">
    <property type="entry name" value="Nucl-diP-sugar_transferase"/>
</dbReference>
<dbReference type="SUPFAM" id="SSF63380">
    <property type="entry name" value="Riboflavin synthase domain-like"/>
    <property type="match status" value="1"/>
</dbReference>
<dbReference type="PRINTS" id="PR00406">
    <property type="entry name" value="CYTB5RDTASE"/>
</dbReference>
<organism evidence="9 10">
    <name type="scientific">Cylicocyclus nassatus</name>
    <name type="common">Nematode worm</name>
    <dbReference type="NCBI Taxonomy" id="53992"/>
    <lineage>
        <taxon>Eukaryota</taxon>
        <taxon>Metazoa</taxon>
        <taxon>Ecdysozoa</taxon>
        <taxon>Nematoda</taxon>
        <taxon>Chromadorea</taxon>
        <taxon>Rhabditida</taxon>
        <taxon>Rhabditina</taxon>
        <taxon>Rhabditomorpha</taxon>
        <taxon>Strongyloidea</taxon>
        <taxon>Strongylidae</taxon>
        <taxon>Cylicocyclus</taxon>
    </lineage>
</organism>
<feature type="transmembrane region" description="Helical" evidence="5">
    <location>
        <begin position="47"/>
        <end position="68"/>
    </location>
</feature>
<evidence type="ECO:0000256" key="3">
    <source>
        <dbReference type="ARBA" id="ARBA00022827"/>
    </source>
</evidence>
<dbReference type="Pfam" id="PF03407">
    <property type="entry name" value="Nucleotid_trans"/>
    <property type="match status" value="1"/>
</dbReference>
<dbReference type="Proteomes" id="UP001176961">
    <property type="component" value="Unassembled WGS sequence"/>
</dbReference>
<sequence length="575" mass="66328">MTTELRRRQIASATEGENGKGDKTSLTAEVSVATKKRRSSTSNTEKILFKIPVILFYAFWFTFGILVLRKTQNAIAAVRYVKRHGHTVAQEIIENSREFDDLIQMLDEEFTRPPAFLLLNQYALNMTYNFLCNTASLPGVHERLIFVTLDTVARDELKRNWPDIRQFHWPTPSLYKPFSFAEGPYQTIYLLRANLAVALLRKGKSFWMMQQDTFWRKNLFELGFEDNTSYDAIFDQLGVDEKSMRTNWVNGANFFIRANNDTIKFFERLSDKLAHWYTPDMGVMIHQCHTWSRPRCAYFPYELAHSWEWMYSEQKNPPYIMQLDCETDGGSKLMQLGKFGFQFIDSNGTCDHEKVRLARERMEAGKIEVRRTFPSKSAGSENLSRPYTPTAIDSKHFEIPIKIYDDGKLTKYVKQWKIGDKVEWRGPYPESIAWMKEGSSNLLLIAGGTGIAPFVRIVDEVLEDDGTEIRIRLLYCVRSCKDILFEEQLVEWSSQWNISVAICGSALEGKLPYLFERVDKRFDEEVFLEQFAAISKAKPGNVTVSVCGSKTMEKDVVNFATKAGVESSRVIRFPG</sequence>
<evidence type="ECO:0000313" key="9">
    <source>
        <dbReference type="EMBL" id="CAJ0604807.1"/>
    </source>
</evidence>
<dbReference type="PANTHER" id="PTHR31967">
    <property type="entry name" value="GROUNDHOG (HEDGEHOG-LIKE FAMILY)-RELATED"/>
    <property type="match status" value="1"/>
</dbReference>
<dbReference type="InterPro" id="IPR001433">
    <property type="entry name" value="OxRdtase_FAD/NAD-bd"/>
</dbReference>
<evidence type="ECO:0000256" key="2">
    <source>
        <dbReference type="ARBA" id="ARBA00022630"/>
    </source>
</evidence>
<evidence type="ECO:0000256" key="4">
    <source>
        <dbReference type="SAM" id="MobiDB-lite"/>
    </source>
</evidence>
<evidence type="ECO:0000256" key="1">
    <source>
        <dbReference type="ARBA" id="ARBA00001974"/>
    </source>
</evidence>
<keyword evidence="5" id="KW-0472">Membrane</keyword>
<dbReference type="InterPro" id="IPR017938">
    <property type="entry name" value="Riboflavin_synthase-like_b-brl"/>
</dbReference>
<dbReference type="Gene3D" id="2.40.30.10">
    <property type="entry name" value="Translation factors"/>
    <property type="match status" value="1"/>
</dbReference>
<reference evidence="9" key="1">
    <citation type="submission" date="2023-07" db="EMBL/GenBank/DDBJ databases">
        <authorList>
            <consortium name="CYATHOMIX"/>
        </authorList>
    </citation>
    <scope>NUCLEOTIDE SEQUENCE</scope>
    <source>
        <strain evidence="9">N/A</strain>
    </source>
</reference>
<dbReference type="CDD" id="cd06183">
    <property type="entry name" value="cyt_b5_reduct_like"/>
    <property type="match status" value="1"/>
</dbReference>
<evidence type="ECO:0000256" key="5">
    <source>
        <dbReference type="SAM" id="Phobius"/>
    </source>
</evidence>
<feature type="domain" description="Nucleotide-diphospho-sugar transferase" evidence="8">
    <location>
        <begin position="140"/>
        <end position="336"/>
    </location>
</feature>
<dbReference type="PRINTS" id="PR00371">
    <property type="entry name" value="FPNCR"/>
</dbReference>
<dbReference type="GO" id="GO:0016491">
    <property type="term" value="F:oxidoreductase activity"/>
    <property type="evidence" value="ECO:0007669"/>
    <property type="project" value="InterPro"/>
</dbReference>
<dbReference type="Pfam" id="PF00970">
    <property type="entry name" value="FAD_binding_6"/>
    <property type="match status" value="1"/>
</dbReference>
<dbReference type="AlphaFoldDB" id="A0AA36MCT2"/>
<dbReference type="EMBL" id="CATQJL010000316">
    <property type="protein sequence ID" value="CAJ0604807.1"/>
    <property type="molecule type" value="Genomic_DNA"/>
</dbReference>
<evidence type="ECO:0008006" key="11">
    <source>
        <dbReference type="Google" id="ProtNLM"/>
    </source>
</evidence>
<dbReference type="Gene3D" id="3.40.50.80">
    <property type="entry name" value="Nucleotide-binding domain of ferredoxin-NADP reductase (FNR) module"/>
    <property type="match status" value="1"/>
</dbReference>
<dbReference type="InterPro" id="IPR008333">
    <property type="entry name" value="Cbr1-like_FAD-bd_dom"/>
</dbReference>
<dbReference type="SUPFAM" id="SSF52343">
    <property type="entry name" value="Ferredoxin reductase-like, C-terminal NADP-linked domain"/>
    <property type="match status" value="1"/>
</dbReference>
<evidence type="ECO:0000259" key="6">
    <source>
        <dbReference type="Pfam" id="PF00175"/>
    </source>
</evidence>
<dbReference type="Pfam" id="PF00175">
    <property type="entry name" value="NAD_binding_1"/>
    <property type="match status" value="1"/>
</dbReference>
<accession>A0AA36MCT2</accession>
<keyword evidence="5" id="KW-0812">Transmembrane</keyword>
<comment type="caution">
    <text evidence="9">The sequence shown here is derived from an EMBL/GenBank/DDBJ whole genome shotgun (WGS) entry which is preliminary data.</text>
</comment>
<feature type="domain" description="Oxidoreductase FAD/NAD(P)-binding" evidence="6">
    <location>
        <begin position="444"/>
        <end position="557"/>
    </location>
</feature>
<protein>
    <recommendedName>
        <fullName evidence="11">Cytochrome-b5 reductase</fullName>
    </recommendedName>
</protein>
<gene>
    <name evidence="9" type="ORF">CYNAS_LOCUS16790</name>
</gene>
<evidence type="ECO:0000259" key="8">
    <source>
        <dbReference type="Pfam" id="PF03407"/>
    </source>
</evidence>
<evidence type="ECO:0000259" key="7">
    <source>
        <dbReference type="Pfam" id="PF00970"/>
    </source>
</evidence>
<dbReference type="InterPro" id="IPR039261">
    <property type="entry name" value="FNR_nucleotide-bd"/>
</dbReference>
<comment type="cofactor">
    <cofactor evidence="1">
        <name>FAD</name>
        <dbReference type="ChEBI" id="CHEBI:57692"/>
    </cofactor>
</comment>